<evidence type="ECO:0000313" key="3">
    <source>
        <dbReference type="WBParaSite" id="PgR031_g035_t01"/>
    </source>
</evidence>
<dbReference type="AlphaFoldDB" id="A0A915BAX0"/>
<reference evidence="3" key="1">
    <citation type="submission" date="2022-11" db="UniProtKB">
        <authorList>
            <consortium name="WormBaseParasite"/>
        </authorList>
    </citation>
    <scope>IDENTIFICATION</scope>
</reference>
<protein>
    <submittedName>
        <fullName evidence="3">Uncharacterized protein</fullName>
    </submittedName>
</protein>
<accession>A0A915BAX0</accession>
<proteinExistence type="predicted"/>
<feature type="region of interest" description="Disordered" evidence="1">
    <location>
        <begin position="16"/>
        <end position="35"/>
    </location>
</feature>
<evidence type="ECO:0000256" key="1">
    <source>
        <dbReference type="SAM" id="MobiDB-lite"/>
    </source>
</evidence>
<keyword evidence="2" id="KW-1185">Reference proteome</keyword>
<evidence type="ECO:0000313" key="2">
    <source>
        <dbReference type="Proteomes" id="UP000887569"/>
    </source>
</evidence>
<name>A0A915BAX0_PARUN</name>
<organism evidence="2 3">
    <name type="scientific">Parascaris univalens</name>
    <name type="common">Nematode worm</name>
    <dbReference type="NCBI Taxonomy" id="6257"/>
    <lineage>
        <taxon>Eukaryota</taxon>
        <taxon>Metazoa</taxon>
        <taxon>Ecdysozoa</taxon>
        <taxon>Nematoda</taxon>
        <taxon>Chromadorea</taxon>
        <taxon>Rhabditida</taxon>
        <taxon>Spirurina</taxon>
        <taxon>Ascaridomorpha</taxon>
        <taxon>Ascaridoidea</taxon>
        <taxon>Ascarididae</taxon>
        <taxon>Parascaris</taxon>
    </lineage>
</organism>
<dbReference type="WBParaSite" id="PgR031_g035_t01">
    <property type="protein sequence ID" value="PgR031_g035_t01"/>
    <property type="gene ID" value="PgR031_g035"/>
</dbReference>
<sequence length="91" mass="10541">MSAVFSETPCVRVEDIPAEVHSLPSQDPTNEESLEMKEVTDATKDNSAKSCNVSSNNKVHLRPFRFRKISSAKRARQKTRRRLFFRTYFCM</sequence>
<dbReference type="Proteomes" id="UP000887569">
    <property type="component" value="Unplaced"/>
</dbReference>